<dbReference type="PANTHER" id="PTHR44154:SF1">
    <property type="entry name" value="QUINONE OXIDOREDUCTASE"/>
    <property type="match status" value="1"/>
</dbReference>
<reference evidence="3" key="1">
    <citation type="submission" date="2023-01" db="EMBL/GenBank/DDBJ databases">
        <title>The diversity of Class Acidimicrobiia in South China Sea sediment environments and the proposal of Iamia marina sp. nov., a novel species of the genus Iamia.</title>
        <authorList>
            <person name="He Y."/>
            <person name="Tian X."/>
        </authorList>
    </citation>
    <scope>NUCLEOTIDE SEQUENCE</scope>
    <source>
        <strain evidence="3">DSM 19957</strain>
    </source>
</reference>
<keyword evidence="1" id="KW-0521">NADP</keyword>
<dbReference type="AlphaFoldDB" id="A0AAE9YHB7"/>
<protein>
    <submittedName>
        <fullName evidence="3">Zinc-binding dehydrogenase</fullName>
    </submittedName>
</protein>
<evidence type="ECO:0000256" key="1">
    <source>
        <dbReference type="ARBA" id="ARBA00022857"/>
    </source>
</evidence>
<accession>A0AAE9YHB7</accession>
<dbReference type="Gene3D" id="3.40.50.720">
    <property type="entry name" value="NAD(P)-binding Rossmann-like Domain"/>
    <property type="match status" value="1"/>
</dbReference>
<keyword evidence="4" id="KW-1185">Reference proteome</keyword>
<gene>
    <name evidence="3" type="ORF">PO878_03460</name>
</gene>
<organism evidence="3 4">
    <name type="scientific">Iamia majanohamensis</name>
    <dbReference type="NCBI Taxonomy" id="467976"/>
    <lineage>
        <taxon>Bacteria</taxon>
        <taxon>Bacillati</taxon>
        <taxon>Actinomycetota</taxon>
        <taxon>Acidimicrobiia</taxon>
        <taxon>Acidimicrobiales</taxon>
        <taxon>Iamiaceae</taxon>
        <taxon>Iamia</taxon>
    </lineage>
</organism>
<name>A0AAE9YHB7_9ACTN</name>
<evidence type="ECO:0000313" key="4">
    <source>
        <dbReference type="Proteomes" id="UP001216390"/>
    </source>
</evidence>
<evidence type="ECO:0000259" key="2">
    <source>
        <dbReference type="SMART" id="SM00829"/>
    </source>
</evidence>
<dbReference type="InterPro" id="IPR051603">
    <property type="entry name" value="Zinc-ADH_QOR/CCCR"/>
</dbReference>
<dbReference type="Proteomes" id="UP001216390">
    <property type="component" value="Chromosome"/>
</dbReference>
<dbReference type="InterPro" id="IPR013149">
    <property type="entry name" value="ADH-like_C"/>
</dbReference>
<dbReference type="GO" id="GO:0016491">
    <property type="term" value="F:oxidoreductase activity"/>
    <property type="evidence" value="ECO:0007669"/>
    <property type="project" value="InterPro"/>
</dbReference>
<dbReference type="SMART" id="SM00829">
    <property type="entry name" value="PKS_ER"/>
    <property type="match status" value="1"/>
</dbReference>
<dbReference type="Gene3D" id="3.90.180.10">
    <property type="entry name" value="Medium-chain alcohol dehydrogenases, catalytic domain"/>
    <property type="match status" value="1"/>
</dbReference>
<dbReference type="EMBL" id="CP116942">
    <property type="protein sequence ID" value="WCO67781.1"/>
    <property type="molecule type" value="Genomic_DNA"/>
</dbReference>
<sequence length="358" mass="36618">MRAAVMRGHGGPEQLEVGDHPAPVPGAGQVRISVAAAAVNTTDVWTREGAYGRADAPEARAGWRQVPIEVPRVQGADVCGTVESVGDGVDAALVGRRVLVDPAHYDGPGPDAEPDDILGSERDGGFAELVVVDAADVHDVTASPLTDAELSALPIAYGTAMGMLVRAGATAGERLVVTGASGGVGLALVQLGVALGLEVVAVSTDEKAARLRAQGAAAVVDRSRPDPAGRAREAAGGPVDLVADVVGGDAFGSWVDVVRRGGRLVVAGAVAGPVVALDLRRVYLEQRRIVGSTMHTRAHLARLVELARAGEVRPVVARRFPLEEIHEAQRALQAPGTFGKVVVEVGRDPEVSGGSAPG</sequence>
<dbReference type="Pfam" id="PF08240">
    <property type="entry name" value="ADH_N"/>
    <property type="match status" value="1"/>
</dbReference>
<evidence type="ECO:0000313" key="3">
    <source>
        <dbReference type="EMBL" id="WCO67781.1"/>
    </source>
</evidence>
<dbReference type="SUPFAM" id="SSF51735">
    <property type="entry name" value="NAD(P)-binding Rossmann-fold domains"/>
    <property type="match status" value="1"/>
</dbReference>
<dbReference type="InterPro" id="IPR011032">
    <property type="entry name" value="GroES-like_sf"/>
</dbReference>
<dbReference type="PANTHER" id="PTHR44154">
    <property type="entry name" value="QUINONE OXIDOREDUCTASE"/>
    <property type="match status" value="1"/>
</dbReference>
<feature type="domain" description="Enoyl reductase (ER)" evidence="2">
    <location>
        <begin position="10"/>
        <end position="343"/>
    </location>
</feature>
<dbReference type="Pfam" id="PF00107">
    <property type="entry name" value="ADH_zinc_N"/>
    <property type="match status" value="1"/>
</dbReference>
<dbReference type="SUPFAM" id="SSF50129">
    <property type="entry name" value="GroES-like"/>
    <property type="match status" value="1"/>
</dbReference>
<dbReference type="InterPro" id="IPR036291">
    <property type="entry name" value="NAD(P)-bd_dom_sf"/>
</dbReference>
<dbReference type="InterPro" id="IPR020843">
    <property type="entry name" value="ER"/>
</dbReference>
<proteinExistence type="predicted"/>
<dbReference type="InterPro" id="IPR013154">
    <property type="entry name" value="ADH-like_N"/>
</dbReference>
<dbReference type="KEGG" id="ima:PO878_03460"/>